<reference evidence="2" key="1">
    <citation type="journal article" date="2020" name="mSystems">
        <title>Genome- and Community-Level Interaction Insights into Carbon Utilization and Element Cycling Functions of Hydrothermarchaeota in Hydrothermal Sediment.</title>
        <authorList>
            <person name="Zhou Z."/>
            <person name="Liu Y."/>
            <person name="Xu W."/>
            <person name="Pan J."/>
            <person name="Luo Z.H."/>
            <person name="Li M."/>
        </authorList>
    </citation>
    <scope>NUCLEOTIDE SEQUENCE [LARGE SCALE GENOMIC DNA]</scope>
    <source>
        <strain evidence="2">SpSt-902</strain>
    </source>
</reference>
<feature type="chain" id="PRO_5027692468" description="Lipoprotein" evidence="1">
    <location>
        <begin position="21"/>
        <end position="116"/>
    </location>
</feature>
<evidence type="ECO:0000313" key="2">
    <source>
        <dbReference type="EMBL" id="HFT93020.1"/>
    </source>
</evidence>
<proteinExistence type="predicted"/>
<dbReference type="PROSITE" id="PS51257">
    <property type="entry name" value="PROKAR_LIPOPROTEIN"/>
    <property type="match status" value="1"/>
</dbReference>
<dbReference type="AlphaFoldDB" id="A0A7C3LRP9"/>
<protein>
    <recommendedName>
        <fullName evidence="3">Lipoprotein</fullName>
    </recommendedName>
</protein>
<accession>A0A7C3LRP9</accession>
<name>A0A7C3LRP9_9BACT</name>
<evidence type="ECO:0008006" key="3">
    <source>
        <dbReference type="Google" id="ProtNLM"/>
    </source>
</evidence>
<organism evidence="2">
    <name type="scientific">Leptospirillum ferriphilum</name>
    <dbReference type="NCBI Taxonomy" id="178606"/>
    <lineage>
        <taxon>Bacteria</taxon>
        <taxon>Pseudomonadati</taxon>
        <taxon>Nitrospirota</taxon>
        <taxon>Nitrospiria</taxon>
        <taxon>Nitrospirales</taxon>
        <taxon>Nitrospiraceae</taxon>
        <taxon>Leptospirillum</taxon>
    </lineage>
</organism>
<dbReference type="EMBL" id="DTMM01000074">
    <property type="protein sequence ID" value="HFT93020.1"/>
    <property type="molecule type" value="Genomic_DNA"/>
</dbReference>
<keyword evidence="1" id="KW-0732">Signal</keyword>
<comment type="caution">
    <text evidence="2">The sequence shown here is derived from an EMBL/GenBank/DDBJ whole genome shotgun (WGS) entry which is preliminary data.</text>
</comment>
<gene>
    <name evidence="2" type="ORF">ENX03_03570</name>
</gene>
<feature type="signal peptide" evidence="1">
    <location>
        <begin position="1"/>
        <end position="20"/>
    </location>
</feature>
<sequence length="116" mass="12483">MKAYKKLLFLTGFLLLGACAAGEYPGAITNGMVGDENSRIEASTSHKTILFIFSADGSSDPALAKRVNNKLAKMCSGGKLENVTMDLSRKEVWLLAEKETLKATANCIKPTSPENK</sequence>
<evidence type="ECO:0000256" key="1">
    <source>
        <dbReference type="SAM" id="SignalP"/>
    </source>
</evidence>